<proteinExistence type="predicted"/>
<dbReference type="AlphaFoldDB" id="A0A9P5YN13"/>
<comment type="caution">
    <text evidence="1">The sequence shown here is derived from an EMBL/GenBank/DDBJ whole genome shotgun (WGS) entry which is preliminary data.</text>
</comment>
<name>A0A9P5YN13_9AGAR</name>
<sequence length="166" mass="18132">MEEDTEKQGGNCRLVTKSNLLYEHGVYGAEILTGSRNGFIPHRDLSILFQWLVTLSTSLHGDAAPLPLVEVLRRCVYSLRGARNTLVSWKASAIVVRPTLVPYLSHSASPPIHVASTRSFTAGPPPISTNATPRPDIPIKHVVLALAVGTHMRDAYPTETPINYVI</sequence>
<dbReference type="Proteomes" id="UP000807469">
    <property type="component" value="Unassembled WGS sequence"/>
</dbReference>
<keyword evidence="2" id="KW-1185">Reference proteome</keyword>
<dbReference type="EMBL" id="MU155921">
    <property type="protein sequence ID" value="KAF9470585.1"/>
    <property type="molecule type" value="Genomic_DNA"/>
</dbReference>
<evidence type="ECO:0000313" key="1">
    <source>
        <dbReference type="EMBL" id="KAF9470585.1"/>
    </source>
</evidence>
<evidence type="ECO:0000313" key="2">
    <source>
        <dbReference type="Proteomes" id="UP000807469"/>
    </source>
</evidence>
<gene>
    <name evidence="1" type="ORF">BDN70DRAFT_901990</name>
</gene>
<organism evidence="1 2">
    <name type="scientific">Pholiota conissans</name>
    <dbReference type="NCBI Taxonomy" id="109636"/>
    <lineage>
        <taxon>Eukaryota</taxon>
        <taxon>Fungi</taxon>
        <taxon>Dikarya</taxon>
        <taxon>Basidiomycota</taxon>
        <taxon>Agaricomycotina</taxon>
        <taxon>Agaricomycetes</taxon>
        <taxon>Agaricomycetidae</taxon>
        <taxon>Agaricales</taxon>
        <taxon>Agaricineae</taxon>
        <taxon>Strophariaceae</taxon>
        <taxon>Pholiota</taxon>
    </lineage>
</organism>
<reference evidence="1" key="1">
    <citation type="submission" date="2020-11" db="EMBL/GenBank/DDBJ databases">
        <authorList>
            <consortium name="DOE Joint Genome Institute"/>
            <person name="Ahrendt S."/>
            <person name="Riley R."/>
            <person name="Andreopoulos W."/>
            <person name="Labutti K."/>
            <person name="Pangilinan J."/>
            <person name="Ruiz-Duenas F.J."/>
            <person name="Barrasa J.M."/>
            <person name="Sanchez-Garcia M."/>
            <person name="Camarero S."/>
            <person name="Miyauchi S."/>
            <person name="Serrano A."/>
            <person name="Linde D."/>
            <person name="Babiker R."/>
            <person name="Drula E."/>
            <person name="Ayuso-Fernandez I."/>
            <person name="Pacheco R."/>
            <person name="Padilla G."/>
            <person name="Ferreira P."/>
            <person name="Barriuso J."/>
            <person name="Kellner H."/>
            <person name="Castanera R."/>
            <person name="Alfaro M."/>
            <person name="Ramirez L."/>
            <person name="Pisabarro A.G."/>
            <person name="Kuo A."/>
            <person name="Tritt A."/>
            <person name="Lipzen A."/>
            <person name="He G."/>
            <person name="Yan M."/>
            <person name="Ng V."/>
            <person name="Cullen D."/>
            <person name="Martin F."/>
            <person name="Rosso M.-N."/>
            <person name="Henrissat B."/>
            <person name="Hibbett D."/>
            <person name="Martinez A.T."/>
            <person name="Grigoriev I.V."/>
        </authorList>
    </citation>
    <scope>NUCLEOTIDE SEQUENCE</scope>
    <source>
        <strain evidence="1">CIRM-BRFM 674</strain>
    </source>
</reference>
<protein>
    <submittedName>
        <fullName evidence="1">Uncharacterized protein</fullName>
    </submittedName>
</protein>
<accession>A0A9P5YN13</accession>